<reference evidence="2" key="1">
    <citation type="journal article" date="2013" name="Mol. Plant Microbe Interact.">
        <title>Global aspects of pacC regulation of pathogenicity genes in Colletotrichum gloeosporioides as revealed by transcriptome analysis.</title>
        <authorList>
            <person name="Alkan N."/>
            <person name="Meng X."/>
            <person name="Friedlander G."/>
            <person name="Reuveni E."/>
            <person name="Sukno S."/>
            <person name="Sherman A."/>
            <person name="Thon M."/>
            <person name="Fluhr R."/>
            <person name="Prusky D."/>
        </authorList>
    </citation>
    <scope>NUCLEOTIDE SEQUENCE [LARGE SCALE GENOMIC DNA]</scope>
    <source>
        <strain evidence="2">Cg-14</strain>
    </source>
</reference>
<name>T0K8G1_COLGC</name>
<proteinExistence type="predicted"/>
<comment type="caution">
    <text evidence="1">The sequence shown here is derived from an EMBL/GenBank/DDBJ whole genome shotgun (WGS) entry which is preliminary data.</text>
</comment>
<dbReference type="AlphaFoldDB" id="T0K8G1"/>
<organism evidence="1 2">
    <name type="scientific">Colletotrichum gloeosporioides (strain Cg-14)</name>
    <name type="common">Anthracnose fungus</name>
    <name type="synonym">Glomerella cingulata</name>
    <dbReference type="NCBI Taxonomy" id="1237896"/>
    <lineage>
        <taxon>Eukaryota</taxon>
        <taxon>Fungi</taxon>
        <taxon>Dikarya</taxon>
        <taxon>Ascomycota</taxon>
        <taxon>Pezizomycotina</taxon>
        <taxon>Sordariomycetes</taxon>
        <taxon>Hypocreomycetidae</taxon>
        <taxon>Glomerellales</taxon>
        <taxon>Glomerellaceae</taxon>
        <taxon>Colletotrichum</taxon>
        <taxon>Colletotrichum gloeosporioides species complex</taxon>
    </lineage>
</organism>
<evidence type="ECO:0000313" key="2">
    <source>
        <dbReference type="Proteomes" id="UP000015530"/>
    </source>
</evidence>
<dbReference type="EMBL" id="AMYD01002646">
    <property type="protein sequence ID" value="EQB48324.1"/>
    <property type="molecule type" value="Genomic_DNA"/>
</dbReference>
<dbReference type="HOGENOM" id="CLU_3425086_0_0_1"/>
<protein>
    <submittedName>
        <fullName evidence="1">Uncharacterized protein</fullName>
    </submittedName>
</protein>
<accession>T0K8G1</accession>
<gene>
    <name evidence="1" type="ORF">CGLO_12452</name>
</gene>
<evidence type="ECO:0000313" key="1">
    <source>
        <dbReference type="EMBL" id="EQB48324.1"/>
    </source>
</evidence>
<sequence length="22" mass="2810">MYMMFWQKRGMNIDTAKLRFIE</sequence>
<dbReference type="Proteomes" id="UP000015530">
    <property type="component" value="Unassembled WGS sequence"/>
</dbReference>